<accession>A0A0R3ULV7</accession>
<dbReference type="Proteomes" id="UP000267029">
    <property type="component" value="Unassembled WGS sequence"/>
</dbReference>
<protein>
    <submittedName>
        <fullName evidence="2">Uncharacterized protein</fullName>
    </submittedName>
</protein>
<reference evidence="2 3" key="1">
    <citation type="submission" date="2018-10" db="EMBL/GenBank/DDBJ databases">
        <authorList>
            <consortium name="Pathogen Informatics"/>
        </authorList>
    </citation>
    <scope>NUCLEOTIDE SEQUENCE [LARGE SCALE GENOMIC DNA]</scope>
</reference>
<feature type="region of interest" description="Disordered" evidence="1">
    <location>
        <begin position="181"/>
        <end position="219"/>
    </location>
</feature>
<feature type="region of interest" description="Disordered" evidence="1">
    <location>
        <begin position="274"/>
        <end position="358"/>
    </location>
</feature>
<proteinExistence type="predicted"/>
<evidence type="ECO:0000256" key="1">
    <source>
        <dbReference type="SAM" id="MobiDB-lite"/>
    </source>
</evidence>
<sequence length="439" mass="46046">MGIRSVVRWVGQVVAKWHQKPSSRPLPLQPHLPSTNQRRAPVLMQGDHEAFATDPMLQRFCCHTLPPCPQHHPTITTDSLDGSTTRLNAQCKTTIAYEDVKSTSAESVSSEDAPSPKQHSASGVIVDASGKRVYYGKSVADDAVTTGETSAQEQLTEGLKTTSIGTSTVEVSKPAIADEAGATEPHDATQTAVVTEQAAASDEDDIDEEHESSHTSTNTTIPEDFEEAYHTEAEGVTADEAVSKASDIEALVTSSDSVLPVGVAVDGSTEVQASSEAAAITDDVETNAAPGRVESATSATSTDDAESGLSASLDDVTTKGGEDSSIEVRDDLTEPAQSNEPPTNGSEQSSLPGDLDAATTESLGFDETSLTAVLRVSFEDVEFRAKHAFCFSNERTCSTVAVNRSGLCSALPINSNAVKLVSALSAALVVSNYVTPFSK</sequence>
<feature type="compositionally biased region" description="Basic and acidic residues" evidence="1">
    <location>
        <begin position="316"/>
        <end position="332"/>
    </location>
</feature>
<dbReference type="AlphaFoldDB" id="A0A0R3ULV7"/>
<feature type="compositionally biased region" description="Low complexity" evidence="1">
    <location>
        <begin position="188"/>
        <end position="200"/>
    </location>
</feature>
<feature type="compositionally biased region" description="Polar residues" evidence="1">
    <location>
        <begin position="103"/>
        <end position="121"/>
    </location>
</feature>
<feature type="compositionally biased region" description="Polar residues" evidence="1">
    <location>
        <begin position="335"/>
        <end position="351"/>
    </location>
</feature>
<feature type="region of interest" description="Disordered" evidence="1">
    <location>
        <begin position="103"/>
        <end position="124"/>
    </location>
</feature>
<evidence type="ECO:0000313" key="3">
    <source>
        <dbReference type="Proteomes" id="UP000267029"/>
    </source>
</evidence>
<dbReference type="EMBL" id="UXSR01005555">
    <property type="protein sequence ID" value="VDD82684.1"/>
    <property type="molecule type" value="Genomic_DNA"/>
</dbReference>
<gene>
    <name evidence="2" type="ORF">MCOS_LOCUS8687</name>
</gene>
<evidence type="ECO:0000313" key="2">
    <source>
        <dbReference type="EMBL" id="VDD82684.1"/>
    </source>
</evidence>
<name>A0A0R3ULV7_MESCO</name>
<keyword evidence="3" id="KW-1185">Reference proteome</keyword>
<organism evidence="2 3">
    <name type="scientific">Mesocestoides corti</name>
    <name type="common">Flatworm</name>
    <dbReference type="NCBI Taxonomy" id="53468"/>
    <lineage>
        <taxon>Eukaryota</taxon>
        <taxon>Metazoa</taxon>
        <taxon>Spiralia</taxon>
        <taxon>Lophotrochozoa</taxon>
        <taxon>Platyhelminthes</taxon>
        <taxon>Cestoda</taxon>
        <taxon>Eucestoda</taxon>
        <taxon>Cyclophyllidea</taxon>
        <taxon>Mesocestoididae</taxon>
        <taxon>Mesocestoides</taxon>
    </lineage>
</organism>
<feature type="compositionally biased region" description="Acidic residues" evidence="1">
    <location>
        <begin position="201"/>
        <end position="210"/>
    </location>
</feature>